<feature type="compositionally biased region" description="Acidic residues" evidence="2">
    <location>
        <begin position="46"/>
        <end position="55"/>
    </location>
</feature>
<gene>
    <name evidence="3" type="ORF">QIS74_06215</name>
</gene>
<dbReference type="PANTHER" id="PTHR43591:SF105">
    <property type="entry name" value="METHYLTRANSFERASE DOMAIN-CONTAINING PROTEIN-RELATED"/>
    <property type="match status" value="1"/>
</dbReference>
<evidence type="ECO:0000256" key="1">
    <source>
        <dbReference type="ARBA" id="ARBA00038158"/>
    </source>
</evidence>
<dbReference type="Gene3D" id="3.40.50.150">
    <property type="entry name" value="Vaccinia Virus protein VP39"/>
    <property type="match status" value="1"/>
</dbReference>
<organism evidence="3 4">
    <name type="scientific">Colletotrichum tabaci</name>
    <dbReference type="NCBI Taxonomy" id="1209068"/>
    <lineage>
        <taxon>Eukaryota</taxon>
        <taxon>Fungi</taxon>
        <taxon>Dikarya</taxon>
        <taxon>Ascomycota</taxon>
        <taxon>Pezizomycotina</taxon>
        <taxon>Sordariomycetes</taxon>
        <taxon>Hypocreomycetidae</taxon>
        <taxon>Glomerellales</taxon>
        <taxon>Glomerellaceae</taxon>
        <taxon>Colletotrichum</taxon>
        <taxon>Colletotrichum destructivum species complex</taxon>
    </lineage>
</organism>
<sequence length="400" mass="44752">MTTTTDEPEGPGRLPSRSLPPDTAVGPHPPESFLRFRLSDLGLLDGDLDDDDNTEHEELYRGQHPAGTQDDGGNDSRSDRPSIDATEDGATVNDAASLFSIDDASVAGGRPPSLWSLETSDYENGFQQRHGRTYHPIEEYILPNDTTEQFRLDIQHLLWLATWDGRLCMCPKNESASRVLDVGTGTGVWAMAYADEHPEAIVTGVDISPIQPQAVAPNCFFEIYNVEGNWPWRTPHDFIFIRHMNTAFADWSETIEKAFRSLEPGGYIELQDNTFPIMSHEGALPPNSAIAKWSSMLMESTRILGRPCDEPSRFRRLLEDAGFEAVVEIKRVWPIGPWAAGRRHVMTGALCQDTSIAGLEPSTLRLFTTVFGWTVEETKDFCREVEAEIRGQRLHAYFNV</sequence>
<feature type="region of interest" description="Disordered" evidence="2">
    <location>
        <begin position="1"/>
        <end position="89"/>
    </location>
</feature>
<keyword evidence="3" id="KW-0489">Methyltransferase</keyword>
<dbReference type="Pfam" id="PF13489">
    <property type="entry name" value="Methyltransf_23"/>
    <property type="match status" value="1"/>
</dbReference>
<feature type="compositionally biased region" description="Low complexity" evidence="2">
    <location>
        <begin position="32"/>
        <end position="45"/>
    </location>
</feature>
<keyword evidence="3" id="KW-0808">Transferase</keyword>
<evidence type="ECO:0000313" key="3">
    <source>
        <dbReference type="EMBL" id="KAK6218335.1"/>
    </source>
</evidence>
<accession>A0AAV9TCB7</accession>
<dbReference type="EMBL" id="JASAOK010000033">
    <property type="protein sequence ID" value="KAK6218335.1"/>
    <property type="molecule type" value="Genomic_DNA"/>
</dbReference>
<dbReference type="SUPFAM" id="SSF53335">
    <property type="entry name" value="S-adenosyl-L-methionine-dependent methyltransferases"/>
    <property type="match status" value="1"/>
</dbReference>
<name>A0AAV9TCB7_9PEZI</name>
<dbReference type="AlphaFoldDB" id="A0AAV9TCB7"/>
<keyword evidence="4" id="KW-1185">Reference proteome</keyword>
<proteinExistence type="inferred from homology"/>
<reference evidence="3 4" key="1">
    <citation type="submission" date="2023-04" db="EMBL/GenBank/DDBJ databases">
        <title>Colletotrichum tabacum stain YC1 causing leaf anthracnose on Nicotiana tabacum(L.) cv.</title>
        <authorList>
            <person name="Ji Z."/>
            <person name="Wang M."/>
            <person name="Zhang J."/>
            <person name="Wang N."/>
            <person name="Zhou Z."/>
        </authorList>
    </citation>
    <scope>NUCLEOTIDE SEQUENCE [LARGE SCALE GENOMIC DNA]</scope>
    <source>
        <strain evidence="3 4">YC1</strain>
    </source>
</reference>
<protein>
    <submittedName>
        <fullName evidence="3">Methyltransferase domain-containing protein</fullName>
    </submittedName>
</protein>
<dbReference type="PANTHER" id="PTHR43591">
    <property type="entry name" value="METHYLTRANSFERASE"/>
    <property type="match status" value="1"/>
</dbReference>
<comment type="similarity">
    <text evidence="1">Belongs to the methyltransferase superfamily. LaeA methyltransferase family.</text>
</comment>
<dbReference type="GO" id="GO:0008168">
    <property type="term" value="F:methyltransferase activity"/>
    <property type="evidence" value="ECO:0007669"/>
    <property type="project" value="UniProtKB-KW"/>
</dbReference>
<dbReference type="CDD" id="cd02440">
    <property type="entry name" value="AdoMet_MTases"/>
    <property type="match status" value="1"/>
</dbReference>
<evidence type="ECO:0000313" key="4">
    <source>
        <dbReference type="Proteomes" id="UP001327957"/>
    </source>
</evidence>
<comment type="caution">
    <text evidence="3">The sequence shown here is derived from an EMBL/GenBank/DDBJ whole genome shotgun (WGS) entry which is preliminary data.</text>
</comment>
<dbReference type="GO" id="GO:0032259">
    <property type="term" value="P:methylation"/>
    <property type="evidence" value="ECO:0007669"/>
    <property type="project" value="UniProtKB-KW"/>
</dbReference>
<evidence type="ECO:0000256" key="2">
    <source>
        <dbReference type="SAM" id="MobiDB-lite"/>
    </source>
</evidence>
<dbReference type="InterPro" id="IPR029063">
    <property type="entry name" value="SAM-dependent_MTases_sf"/>
</dbReference>
<dbReference type="Proteomes" id="UP001327957">
    <property type="component" value="Unassembled WGS sequence"/>
</dbReference>